<name>A0ABQ9ZEH2_9CRUS</name>
<sequence length="59" mass="6826">MGRLLHSESDHLSIKDTTDSIFKQILNEMSGVLSVEWLFNRLVEAREVQHRGRRATVDC</sequence>
<dbReference type="Proteomes" id="UP001234178">
    <property type="component" value="Unassembled WGS sequence"/>
</dbReference>
<evidence type="ECO:0000313" key="2">
    <source>
        <dbReference type="Proteomes" id="UP001234178"/>
    </source>
</evidence>
<evidence type="ECO:0000313" key="1">
    <source>
        <dbReference type="EMBL" id="KAK4011224.1"/>
    </source>
</evidence>
<reference evidence="1 2" key="1">
    <citation type="journal article" date="2023" name="Nucleic Acids Res.">
        <title>The hologenome of Daphnia magna reveals possible DNA methylation and microbiome-mediated evolution of the host genome.</title>
        <authorList>
            <person name="Chaturvedi A."/>
            <person name="Li X."/>
            <person name="Dhandapani V."/>
            <person name="Marshall H."/>
            <person name="Kissane S."/>
            <person name="Cuenca-Cambronero M."/>
            <person name="Asole G."/>
            <person name="Calvet F."/>
            <person name="Ruiz-Romero M."/>
            <person name="Marangio P."/>
            <person name="Guigo R."/>
            <person name="Rago D."/>
            <person name="Mirbahai L."/>
            <person name="Eastwood N."/>
            <person name="Colbourne J.K."/>
            <person name="Zhou J."/>
            <person name="Mallon E."/>
            <person name="Orsini L."/>
        </authorList>
    </citation>
    <scope>NUCLEOTIDE SEQUENCE [LARGE SCALE GENOMIC DNA]</scope>
    <source>
        <strain evidence="1">LRV0_1</strain>
    </source>
</reference>
<organism evidence="1 2">
    <name type="scientific">Daphnia magna</name>
    <dbReference type="NCBI Taxonomy" id="35525"/>
    <lineage>
        <taxon>Eukaryota</taxon>
        <taxon>Metazoa</taxon>
        <taxon>Ecdysozoa</taxon>
        <taxon>Arthropoda</taxon>
        <taxon>Crustacea</taxon>
        <taxon>Branchiopoda</taxon>
        <taxon>Diplostraca</taxon>
        <taxon>Cladocera</taxon>
        <taxon>Anomopoda</taxon>
        <taxon>Daphniidae</taxon>
        <taxon>Daphnia</taxon>
    </lineage>
</organism>
<accession>A0ABQ9ZEH2</accession>
<dbReference type="EMBL" id="JAOYFB010000003">
    <property type="protein sequence ID" value="KAK4011224.1"/>
    <property type="molecule type" value="Genomic_DNA"/>
</dbReference>
<gene>
    <name evidence="1" type="ORF">OUZ56_020337</name>
</gene>
<protein>
    <submittedName>
        <fullName evidence="1">Uncharacterized protein</fullName>
    </submittedName>
</protein>
<keyword evidence="2" id="KW-1185">Reference proteome</keyword>
<comment type="caution">
    <text evidence="1">The sequence shown here is derived from an EMBL/GenBank/DDBJ whole genome shotgun (WGS) entry which is preliminary data.</text>
</comment>
<proteinExistence type="predicted"/>